<evidence type="ECO:0000259" key="3">
    <source>
        <dbReference type="SMART" id="SM00066"/>
    </source>
</evidence>
<feature type="domain" description="Zn(2)-C6 fungal-type" evidence="3">
    <location>
        <begin position="488"/>
        <end position="534"/>
    </location>
</feature>
<proteinExistence type="predicted"/>
<accession>A0AAJ0B9E1</accession>
<evidence type="ECO:0000256" key="2">
    <source>
        <dbReference type="SAM" id="MobiDB-lite"/>
    </source>
</evidence>
<organism evidence="4 5">
    <name type="scientific">Echria macrotheca</name>
    <dbReference type="NCBI Taxonomy" id="438768"/>
    <lineage>
        <taxon>Eukaryota</taxon>
        <taxon>Fungi</taxon>
        <taxon>Dikarya</taxon>
        <taxon>Ascomycota</taxon>
        <taxon>Pezizomycotina</taxon>
        <taxon>Sordariomycetes</taxon>
        <taxon>Sordariomycetidae</taxon>
        <taxon>Sordariales</taxon>
        <taxon>Schizotheciaceae</taxon>
        <taxon>Echria</taxon>
    </lineage>
</organism>
<gene>
    <name evidence="4" type="ORF">QBC47DRAFT_403507</name>
</gene>
<dbReference type="Pfam" id="PF23305">
    <property type="entry name" value="DUF7082"/>
    <property type="match status" value="1"/>
</dbReference>
<dbReference type="InterPro" id="IPR001138">
    <property type="entry name" value="Zn2Cys6_DnaBD"/>
</dbReference>
<sequence>MSLKFDRPAYKVYEPGYHPHRTIILDEQIESQETLTIRLAEEAARGGGDLSGDSPTGLLPMSAYKSQPPQLHGYTDPPYSQQSSQGFTTQQSETTASQINQLAFAANSTAAGQVSLKVESEYGLAGSTSSSAPFAYGFPPSVSVAAAATQAQAQAQSDYISNTAGAYNQKPASILGIYRSGPLPDYYPRVPPILRSPHGGTTWTPFGNYIDSIRSPTTAATHSTYVALIQPGYTALQHSPAPAPALIRTRTLTQQFGNSLGGGGNYNPYRLYQTKATLEIHGNLQAMAENWTQEEWDNKRRLVMFKKKQNGSVLTITFKPVSVSERPPNSICISCIWWQEREECFVTSVDTIHLLEQLLAAPSKFSVEEKNRIRRNLEGFHPLTVSKAELESREFFKVIMGFGNPKPQNIAKKVKVFKWETLGQSLSKIISKYSAATLATASATGPLYFEHVSAGSHAGCLSTMDDASDSSHSSPDAASVQTQARKAPRAERRCDICRKHKSRCVKEPDQERCLLCTSRDRVCIYNDIPQPRRKRAGLPDDGVASVVPGIVEGLGSGSDMAYHDRYPEKAGPSKRLEDWLRAEEEDRVAEPHEEENVAVGGNAVTKRRNAKHRE</sequence>
<dbReference type="Proteomes" id="UP001239445">
    <property type="component" value="Unassembled WGS sequence"/>
</dbReference>
<dbReference type="AlphaFoldDB" id="A0AAJ0B9E1"/>
<feature type="region of interest" description="Disordered" evidence="2">
    <location>
        <begin position="583"/>
        <end position="614"/>
    </location>
</feature>
<dbReference type="PANTHER" id="PTHR39463:SF1">
    <property type="entry name" value="MEDUSA"/>
    <property type="match status" value="1"/>
</dbReference>
<dbReference type="PANTHER" id="PTHR39463">
    <property type="entry name" value="MEDUSA"/>
    <property type="match status" value="1"/>
</dbReference>
<feature type="compositionally biased region" description="Basic and acidic residues" evidence="2">
    <location>
        <begin position="583"/>
        <end position="595"/>
    </location>
</feature>
<feature type="compositionally biased region" description="Low complexity" evidence="2">
    <location>
        <begin position="470"/>
        <end position="479"/>
    </location>
</feature>
<dbReference type="SUPFAM" id="SSF57701">
    <property type="entry name" value="Zn2/Cys6 DNA-binding domain"/>
    <property type="match status" value="1"/>
</dbReference>
<name>A0AAJ0B9E1_9PEZI</name>
<keyword evidence="1" id="KW-0539">Nucleus</keyword>
<feature type="compositionally biased region" description="Low complexity" evidence="2">
    <location>
        <begin position="80"/>
        <end position="94"/>
    </location>
</feature>
<feature type="region of interest" description="Disordered" evidence="2">
    <location>
        <begin position="464"/>
        <end position="485"/>
    </location>
</feature>
<evidence type="ECO:0000313" key="5">
    <source>
        <dbReference type="Proteomes" id="UP001239445"/>
    </source>
</evidence>
<feature type="region of interest" description="Disordered" evidence="2">
    <location>
        <begin position="45"/>
        <end position="94"/>
    </location>
</feature>
<dbReference type="GO" id="GO:0005634">
    <property type="term" value="C:nucleus"/>
    <property type="evidence" value="ECO:0007669"/>
    <property type="project" value="TreeGrafter"/>
</dbReference>
<reference evidence="4" key="1">
    <citation type="submission" date="2023-06" db="EMBL/GenBank/DDBJ databases">
        <title>Genome-scale phylogeny and comparative genomics of the fungal order Sordariales.</title>
        <authorList>
            <consortium name="Lawrence Berkeley National Laboratory"/>
            <person name="Hensen N."/>
            <person name="Bonometti L."/>
            <person name="Westerberg I."/>
            <person name="Brannstrom I.O."/>
            <person name="Guillou S."/>
            <person name="Cros-Aarteil S."/>
            <person name="Calhoun S."/>
            <person name="Haridas S."/>
            <person name="Kuo A."/>
            <person name="Mondo S."/>
            <person name="Pangilinan J."/>
            <person name="Riley R."/>
            <person name="Labutti K."/>
            <person name="Andreopoulos B."/>
            <person name="Lipzen A."/>
            <person name="Chen C."/>
            <person name="Yanf M."/>
            <person name="Daum C."/>
            <person name="Ng V."/>
            <person name="Clum A."/>
            <person name="Steindorff A."/>
            <person name="Ohm R."/>
            <person name="Martin F."/>
            <person name="Silar P."/>
            <person name="Natvig D."/>
            <person name="Lalanne C."/>
            <person name="Gautier V."/>
            <person name="Ament-Velasquez S.L."/>
            <person name="Kruys A."/>
            <person name="Hutchinson M.I."/>
            <person name="Powell A.J."/>
            <person name="Barry K."/>
            <person name="Miller A.N."/>
            <person name="Grigoriev I.V."/>
            <person name="Debuchy R."/>
            <person name="Gladieux P."/>
            <person name="Thoren M.H."/>
            <person name="Johannesson H."/>
        </authorList>
    </citation>
    <scope>NUCLEOTIDE SEQUENCE</scope>
    <source>
        <strain evidence="4">PSN4</strain>
    </source>
</reference>
<evidence type="ECO:0000313" key="4">
    <source>
        <dbReference type="EMBL" id="KAK1754115.1"/>
    </source>
</evidence>
<dbReference type="SMART" id="SM00066">
    <property type="entry name" value="GAL4"/>
    <property type="match status" value="1"/>
</dbReference>
<protein>
    <recommendedName>
        <fullName evidence="3">Zn(2)-C6 fungal-type domain-containing protein</fullName>
    </recommendedName>
</protein>
<dbReference type="GO" id="GO:0008270">
    <property type="term" value="F:zinc ion binding"/>
    <property type="evidence" value="ECO:0007669"/>
    <property type="project" value="InterPro"/>
</dbReference>
<keyword evidence="5" id="KW-1185">Reference proteome</keyword>
<evidence type="ECO:0000256" key="1">
    <source>
        <dbReference type="ARBA" id="ARBA00023242"/>
    </source>
</evidence>
<dbReference type="GO" id="GO:0000981">
    <property type="term" value="F:DNA-binding transcription factor activity, RNA polymerase II-specific"/>
    <property type="evidence" value="ECO:0007669"/>
    <property type="project" value="InterPro"/>
</dbReference>
<dbReference type="InterPro" id="IPR055509">
    <property type="entry name" value="DUF7082"/>
</dbReference>
<comment type="caution">
    <text evidence="4">The sequence shown here is derived from an EMBL/GenBank/DDBJ whole genome shotgun (WGS) entry which is preliminary data.</text>
</comment>
<dbReference type="InterPro" id="IPR036864">
    <property type="entry name" value="Zn2-C6_fun-type_DNA-bd_sf"/>
</dbReference>
<dbReference type="EMBL" id="MU839836">
    <property type="protein sequence ID" value="KAK1754115.1"/>
    <property type="molecule type" value="Genomic_DNA"/>
</dbReference>
<feature type="compositionally biased region" description="Basic residues" evidence="2">
    <location>
        <begin position="605"/>
        <end position="614"/>
    </location>
</feature>